<feature type="region of interest" description="Disordered" evidence="1">
    <location>
        <begin position="1"/>
        <end position="270"/>
    </location>
</feature>
<feature type="region of interest" description="Disordered" evidence="1">
    <location>
        <begin position="326"/>
        <end position="388"/>
    </location>
</feature>
<dbReference type="Proteomes" id="UP001049176">
    <property type="component" value="Chromosome 5"/>
</dbReference>
<feature type="compositionally biased region" description="Low complexity" evidence="1">
    <location>
        <begin position="198"/>
        <end position="220"/>
    </location>
</feature>
<gene>
    <name evidence="2" type="ORF">E1B28_008394</name>
</gene>
<accession>A0A9P7RYF7</accession>
<evidence type="ECO:0000313" key="3">
    <source>
        <dbReference type="Proteomes" id="UP001049176"/>
    </source>
</evidence>
<feature type="compositionally biased region" description="Basic residues" evidence="1">
    <location>
        <begin position="28"/>
        <end position="37"/>
    </location>
</feature>
<proteinExistence type="predicted"/>
<protein>
    <submittedName>
        <fullName evidence="2">Uncharacterized protein</fullName>
    </submittedName>
</protein>
<evidence type="ECO:0000313" key="2">
    <source>
        <dbReference type="EMBL" id="KAG7092007.1"/>
    </source>
</evidence>
<feature type="region of interest" description="Disordered" evidence="1">
    <location>
        <begin position="284"/>
        <end position="314"/>
    </location>
</feature>
<organism evidence="2 3">
    <name type="scientific">Marasmius oreades</name>
    <name type="common">fairy-ring Marasmius</name>
    <dbReference type="NCBI Taxonomy" id="181124"/>
    <lineage>
        <taxon>Eukaryota</taxon>
        <taxon>Fungi</taxon>
        <taxon>Dikarya</taxon>
        <taxon>Basidiomycota</taxon>
        <taxon>Agaricomycotina</taxon>
        <taxon>Agaricomycetes</taxon>
        <taxon>Agaricomycetidae</taxon>
        <taxon>Agaricales</taxon>
        <taxon>Marasmiineae</taxon>
        <taxon>Marasmiaceae</taxon>
        <taxon>Marasmius</taxon>
    </lineage>
</organism>
<reference evidence="2" key="1">
    <citation type="journal article" date="2021" name="Genome Biol. Evol.">
        <title>The assembled and annotated genome of the fairy-ring fungus Marasmius oreades.</title>
        <authorList>
            <person name="Hiltunen M."/>
            <person name="Ament-Velasquez S.L."/>
            <person name="Johannesson H."/>
        </authorList>
    </citation>
    <scope>NUCLEOTIDE SEQUENCE</scope>
    <source>
        <strain evidence="2">03SP1</strain>
    </source>
</reference>
<feature type="compositionally biased region" description="Low complexity" evidence="1">
    <location>
        <begin position="242"/>
        <end position="258"/>
    </location>
</feature>
<dbReference type="RefSeq" id="XP_043008477.1">
    <property type="nucleotide sequence ID" value="XM_043153193.1"/>
</dbReference>
<dbReference type="GeneID" id="66077470"/>
<dbReference type="AlphaFoldDB" id="A0A9P7RYF7"/>
<keyword evidence="3" id="KW-1185">Reference proteome</keyword>
<name>A0A9P7RYF7_9AGAR</name>
<dbReference type="KEGG" id="more:E1B28_008394"/>
<feature type="compositionally biased region" description="Low complexity" evidence="1">
    <location>
        <begin position="293"/>
        <end position="303"/>
    </location>
</feature>
<evidence type="ECO:0000256" key="1">
    <source>
        <dbReference type="SAM" id="MobiDB-lite"/>
    </source>
</evidence>
<dbReference type="EMBL" id="CM032185">
    <property type="protein sequence ID" value="KAG7092007.1"/>
    <property type="molecule type" value="Genomic_DNA"/>
</dbReference>
<dbReference type="OrthoDB" id="3364608at2759"/>
<sequence length="404" mass="44060">MDSGDVLPSVRPLKRSASTASLPTPPRTQRRRRRNMRSKKDVSTDEDCDTGGEGQDGRVIFGSDEEDEGDNARIHKQGSVSHVSEDDEQDAFWAESVSKPKVSKNSSSWSLSEPEVGTALGDDNSDLETSFLSRRRVKQSMTTSSAPVSPPPSHRRPRAAKVANIKTGRAGAFAVLHAVAETEEEESPSSRPDAELKSSTNASPLPLTSSPPTTPKTPKSQIRSGISPMMFLRDSPDNPFLSSPESPSGSSSAAERPAGNGGVYEEKPTVEMVFRGVRKSYPNPYYNHKLGRPNSPKLNSLLPPEHPDFSPDSRIVPRVLWPRKAKVKNARTDEIEEPTTPTKVKGRNVASLLKTPPMTVKRTAGKVAHANSPSLIDSDDENQKLDPEAVFPVRPIRLFTRKSS</sequence>
<comment type="caution">
    <text evidence="2">The sequence shown here is derived from an EMBL/GenBank/DDBJ whole genome shotgun (WGS) entry which is preliminary data.</text>
</comment>
<feature type="compositionally biased region" description="Low complexity" evidence="1">
    <location>
        <begin position="95"/>
        <end position="116"/>
    </location>
</feature>